<evidence type="ECO:0000313" key="4">
    <source>
        <dbReference type="Proteomes" id="UP001055712"/>
    </source>
</evidence>
<dbReference type="PANTHER" id="PTHR12775:SF0">
    <property type="entry name" value="REPLICATION TERMINATION FACTOR 2"/>
    <property type="match status" value="1"/>
</dbReference>
<feature type="region of interest" description="Disordered" evidence="2">
    <location>
        <begin position="220"/>
        <end position="300"/>
    </location>
</feature>
<evidence type="ECO:0000313" key="3">
    <source>
        <dbReference type="EMBL" id="KAI3437916.1"/>
    </source>
</evidence>
<feature type="compositionally biased region" description="Low complexity" evidence="2">
    <location>
        <begin position="239"/>
        <end position="248"/>
    </location>
</feature>
<comment type="caution">
    <text evidence="3">The sequence shown here is derived from an EMBL/GenBank/DDBJ whole genome shotgun (WGS) entry which is preliminary data.</text>
</comment>
<proteinExistence type="inferred from homology"/>
<accession>A0A9D4TY12</accession>
<protein>
    <recommendedName>
        <fullName evidence="5">Replication termination factor 2</fullName>
    </recommendedName>
</protein>
<dbReference type="InterPro" id="IPR027799">
    <property type="entry name" value="Rtf2_RING-finger"/>
</dbReference>
<sequence>MGLDGGTIISRNDVLRGQCWDLNTADTSRSSRGGAVRGTHKRRKLDQRTCKVTRWSTCALSGQPLAAPVVACFLGRLYNKAAVLEWLLARAGRFSEESDAHRYINQLREAGSDFDHITSMKDVFALQYEPSNGDAPAVATTANGAADPVLDAPFCCPITQLRCDHYPFVALRTCGHVLAERALKEAGADGTCPICGAPFSAADDDAVPLVPSEEQLERLVGLLPTRRRQGGKRKKGKRQQQGASAAAEAGDEAQAHAQQQQQQQQQQQPDQVGRSENGAAAAAAAAAAGKSRMQESAPQC</sequence>
<feature type="compositionally biased region" description="Low complexity" evidence="2">
    <location>
        <begin position="255"/>
        <end position="271"/>
    </location>
</feature>
<reference evidence="3" key="2">
    <citation type="submission" date="2020-11" db="EMBL/GenBank/DDBJ databases">
        <authorList>
            <person name="Cecchin M."/>
            <person name="Marcolungo L."/>
            <person name="Rossato M."/>
            <person name="Girolomoni L."/>
            <person name="Cosentino E."/>
            <person name="Cuine S."/>
            <person name="Li-Beisson Y."/>
            <person name="Delledonne M."/>
            <person name="Ballottari M."/>
        </authorList>
    </citation>
    <scope>NUCLEOTIDE SEQUENCE</scope>
    <source>
        <strain evidence="3">211/11P</strain>
        <tissue evidence="3">Whole cell</tissue>
    </source>
</reference>
<evidence type="ECO:0000256" key="1">
    <source>
        <dbReference type="ARBA" id="ARBA00009885"/>
    </source>
</evidence>
<evidence type="ECO:0000256" key="2">
    <source>
        <dbReference type="SAM" id="MobiDB-lite"/>
    </source>
</evidence>
<organism evidence="3 4">
    <name type="scientific">Chlorella vulgaris</name>
    <name type="common">Green alga</name>
    <dbReference type="NCBI Taxonomy" id="3077"/>
    <lineage>
        <taxon>Eukaryota</taxon>
        <taxon>Viridiplantae</taxon>
        <taxon>Chlorophyta</taxon>
        <taxon>core chlorophytes</taxon>
        <taxon>Trebouxiophyceae</taxon>
        <taxon>Chlorellales</taxon>
        <taxon>Chlorellaceae</taxon>
        <taxon>Chlorella clade</taxon>
        <taxon>Chlorella</taxon>
    </lineage>
</organism>
<dbReference type="OrthoDB" id="247013at2759"/>
<dbReference type="EMBL" id="SIDB01000001">
    <property type="protein sequence ID" value="KAI3437916.1"/>
    <property type="molecule type" value="Genomic_DNA"/>
</dbReference>
<reference evidence="3" key="1">
    <citation type="journal article" date="2019" name="Plant J.">
        <title>Chlorella vulgaris genome assembly and annotation reveals the molecular basis for metabolic acclimation to high light conditions.</title>
        <authorList>
            <person name="Cecchin M."/>
            <person name="Marcolungo L."/>
            <person name="Rossato M."/>
            <person name="Girolomoni L."/>
            <person name="Cosentino E."/>
            <person name="Cuine S."/>
            <person name="Li-Beisson Y."/>
            <person name="Delledonne M."/>
            <person name="Ballottari M."/>
        </authorList>
    </citation>
    <scope>NUCLEOTIDE SEQUENCE</scope>
    <source>
        <strain evidence="3">211/11P</strain>
    </source>
</reference>
<feature type="compositionally biased region" description="Basic residues" evidence="2">
    <location>
        <begin position="225"/>
        <end position="238"/>
    </location>
</feature>
<gene>
    <name evidence="3" type="ORF">D9Q98_000361</name>
</gene>
<dbReference type="InterPro" id="IPR006735">
    <property type="entry name" value="Rtf2"/>
</dbReference>
<dbReference type="Proteomes" id="UP001055712">
    <property type="component" value="Unassembled WGS sequence"/>
</dbReference>
<evidence type="ECO:0008006" key="5">
    <source>
        <dbReference type="Google" id="ProtNLM"/>
    </source>
</evidence>
<name>A0A9D4TY12_CHLVU</name>
<dbReference type="CDD" id="cd16653">
    <property type="entry name" value="RING-like_Rtf2"/>
    <property type="match status" value="1"/>
</dbReference>
<dbReference type="AlphaFoldDB" id="A0A9D4TY12"/>
<dbReference type="Pfam" id="PF04641">
    <property type="entry name" value="Rtf2"/>
    <property type="match status" value="1"/>
</dbReference>
<comment type="similarity">
    <text evidence="1">Belongs to the rtf2 family.</text>
</comment>
<dbReference type="PANTHER" id="PTHR12775">
    <property type="entry name" value="PROTEIN C20ORF43 HOMOLOG"/>
    <property type="match status" value="1"/>
</dbReference>
<dbReference type="GO" id="GO:0005634">
    <property type="term" value="C:nucleus"/>
    <property type="evidence" value="ECO:0007669"/>
    <property type="project" value="TreeGrafter"/>
</dbReference>
<dbReference type="GO" id="GO:0006274">
    <property type="term" value="P:DNA replication termination"/>
    <property type="evidence" value="ECO:0007669"/>
    <property type="project" value="TreeGrafter"/>
</dbReference>
<keyword evidence="4" id="KW-1185">Reference proteome</keyword>
<feature type="compositionally biased region" description="Low complexity" evidence="2">
    <location>
        <begin position="279"/>
        <end position="288"/>
    </location>
</feature>